<dbReference type="Pfam" id="PF05170">
    <property type="entry name" value="AsmA"/>
    <property type="match status" value="1"/>
</dbReference>
<dbReference type="GO" id="GO:0005886">
    <property type="term" value="C:plasma membrane"/>
    <property type="evidence" value="ECO:0007669"/>
    <property type="project" value="TreeGrafter"/>
</dbReference>
<evidence type="ECO:0000313" key="3">
    <source>
        <dbReference type="EMBL" id="SFQ86529.1"/>
    </source>
</evidence>
<keyword evidence="1" id="KW-0472">Membrane</keyword>
<dbReference type="STRING" id="1002526.SAMN05216578_109137"/>
<keyword evidence="1" id="KW-1133">Transmembrane helix</keyword>
<dbReference type="InterPro" id="IPR007844">
    <property type="entry name" value="AsmA"/>
</dbReference>
<feature type="domain" description="AsmA" evidence="2">
    <location>
        <begin position="1"/>
        <end position="570"/>
    </location>
</feature>
<evidence type="ECO:0000313" key="4">
    <source>
        <dbReference type="Proteomes" id="UP000242815"/>
    </source>
</evidence>
<gene>
    <name evidence="3" type="ORF">SAMN05216578_109137</name>
</gene>
<dbReference type="PANTHER" id="PTHR30441:SF9">
    <property type="entry name" value="ASMA FAMILY PROTEIN YHJG"/>
    <property type="match status" value="1"/>
</dbReference>
<reference evidence="3 4" key="1">
    <citation type="submission" date="2016-10" db="EMBL/GenBank/DDBJ databases">
        <authorList>
            <person name="de Groot N.N."/>
        </authorList>
    </citation>
    <scope>NUCLEOTIDE SEQUENCE [LARGE SCALE GENOMIC DNA]</scope>
    <source>
        <strain evidence="3 4">JCM 18415</strain>
    </source>
</reference>
<keyword evidence="1" id="KW-0812">Transmembrane</keyword>
<evidence type="ECO:0000256" key="1">
    <source>
        <dbReference type="SAM" id="Phobius"/>
    </source>
</evidence>
<name>A0A1I6C042_9GAMM</name>
<dbReference type="PANTHER" id="PTHR30441">
    <property type="entry name" value="DUF748 DOMAIN-CONTAINING PROTEIN"/>
    <property type="match status" value="1"/>
</dbReference>
<evidence type="ECO:0000259" key="2">
    <source>
        <dbReference type="Pfam" id="PF05170"/>
    </source>
</evidence>
<dbReference type="EMBL" id="FOYD01000009">
    <property type="protein sequence ID" value="SFQ86529.1"/>
    <property type="molecule type" value="Genomic_DNA"/>
</dbReference>
<proteinExistence type="predicted"/>
<dbReference type="AlphaFoldDB" id="A0A1I6C042"/>
<accession>A0A1I6C042</accession>
<sequence>MARVHRVFIWVASGIILLLAALVLAVLLFDWNRLRPIINEKASEALDRPFAIEGDLSVDWRRYPGAFGWRGWIPWPIIAVEQLRMGNPGWAEGDTFVSLQRAEMQVSLLALLTRTVRIPHISLQQPEASLQRLADGRANWTFDLGREEQNEDEQSAWILDIGTIAFDQGQVTIDDAVSELRLEAHIEPLGEPMAFDELVGTAQTTGSTEHAFAWRASGRYQGQRVEGEGKAGGVLALQDADQPFPLEADVRAGSTRIQLSGTLTDPRNLGALDLQLKLSGTSLSNLFPLTGVTLPDTPPYSTDGRLSAELKSENGATYHYRDFNGRIGDSDIHGDLTYVAGEPRPRLSGSVVSNQLLFSDLAPLIGADSNEQKQARGSDARQPAGKVLPVEEFRTERWQTMDADVRVRGKRIVHNEELPISDLDARVQLENGQLNLTPLKFGMAGGTLEADIALNGANTPLQGKARVKARGLRLKDLVPDFEPMQTSLGELNGDADLTGTGNSVAALLGSADGQMQLVINDGTVSRSLMEIAGLNVANYLIARMFGDEEVQIHCAVADLKFDKGSMTTPIFVIDTENALIEVDGTVNFATEELDLDIDPESKGLRIFSLRSPLYVRGTFADPRPGVHAGPLALRGTGMLALGALTPAAGLLALIAPSGEQDSQCQALLERTRDSR</sequence>
<dbReference type="OrthoDB" id="5749006at2"/>
<dbReference type="Proteomes" id="UP000242815">
    <property type="component" value="Unassembled WGS sequence"/>
</dbReference>
<feature type="transmembrane region" description="Helical" evidence="1">
    <location>
        <begin position="7"/>
        <end position="29"/>
    </location>
</feature>
<organism evidence="3 4">
    <name type="scientific">Halopseudomonas formosensis</name>
    <dbReference type="NCBI Taxonomy" id="1002526"/>
    <lineage>
        <taxon>Bacteria</taxon>
        <taxon>Pseudomonadati</taxon>
        <taxon>Pseudomonadota</taxon>
        <taxon>Gammaproteobacteria</taxon>
        <taxon>Pseudomonadales</taxon>
        <taxon>Pseudomonadaceae</taxon>
        <taxon>Halopseudomonas</taxon>
    </lineage>
</organism>
<dbReference type="InterPro" id="IPR052894">
    <property type="entry name" value="AsmA-related"/>
</dbReference>
<protein>
    <recommendedName>
        <fullName evidence="2">AsmA domain-containing protein</fullName>
    </recommendedName>
</protein>
<dbReference type="RefSeq" id="WP_090540075.1">
    <property type="nucleotide sequence ID" value="NZ_FOYD01000009.1"/>
</dbReference>
<dbReference type="GO" id="GO:0090313">
    <property type="term" value="P:regulation of protein targeting to membrane"/>
    <property type="evidence" value="ECO:0007669"/>
    <property type="project" value="TreeGrafter"/>
</dbReference>